<evidence type="ECO:0000313" key="1">
    <source>
        <dbReference type="EMBL" id="KAI0053608.1"/>
    </source>
</evidence>
<dbReference type="EMBL" id="MU275839">
    <property type="protein sequence ID" value="KAI0053608.1"/>
    <property type="molecule type" value="Genomic_DNA"/>
</dbReference>
<sequence length="180" mass="20565">MWSYGVIIAELCLDGRLMPNLSYTTSMDEYGECLVKWSFESSNIKGTVPDDLHDLLSKLLKVNPRERLKLEDAKDHPFFAEIDWYKIEQRQWEPPRAIRLPRERGTVNLKQLFSASMPKRVAKPPTPAPSRYTSELASTAPESVGTAPGASNLYDWSRFEWSILDDPDYYLVKGPAARRG</sequence>
<comment type="caution">
    <text evidence="1">The sequence shown here is derived from an EMBL/GenBank/DDBJ whole genome shotgun (WGS) entry which is preliminary data.</text>
</comment>
<reference evidence="1" key="2">
    <citation type="journal article" date="2022" name="New Phytol.">
        <title>Evolutionary transition to the ectomycorrhizal habit in the genomes of a hyperdiverse lineage of mushroom-forming fungi.</title>
        <authorList>
            <person name="Looney B."/>
            <person name="Miyauchi S."/>
            <person name="Morin E."/>
            <person name="Drula E."/>
            <person name="Courty P.E."/>
            <person name="Kohler A."/>
            <person name="Kuo A."/>
            <person name="LaButti K."/>
            <person name="Pangilinan J."/>
            <person name="Lipzen A."/>
            <person name="Riley R."/>
            <person name="Andreopoulos W."/>
            <person name="He G."/>
            <person name="Johnson J."/>
            <person name="Nolan M."/>
            <person name="Tritt A."/>
            <person name="Barry K.W."/>
            <person name="Grigoriev I.V."/>
            <person name="Nagy L.G."/>
            <person name="Hibbett D."/>
            <person name="Henrissat B."/>
            <person name="Matheny P.B."/>
            <person name="Labbe J."/>
            <person name="Martin F.M."/>
        </authorList>
    </citation>
    <scope>NUCLEOTIDE SEQUENCE</scope>
    <source>
        <strain evidence="1">FP105234-sp</strain>
    </source>
</reference>
<organism evidence="1 2">
    <name type="scientific">Auriscalpium vulgare</name>
    <dbReference type="NCBI Taxonomy" id="40419"/>
    <lineage>
        <taxon>Eukaryota</taxon>
        <taxon>Fungi</taxon>
        <taxon>Dikarya</taxon>
        <taxon>Basidiomycota</taxon>
        <taxon>Agaricomycotina</taxon>
        <taxon>Agaricomycetes</taxon>
        <taxon>Russulales</taxon>
        <taxon>Auriscalpiaceae</taxon>
        <taxon>Auriscalpium</taxon>
    </lineage>
</organism>
<protein>
    <submittedName>
        <fullName evidence="1">Uncharacterized protein</fullName>
    </submittedName>
</protein>
<dbReference type="Proteomes" id="UP000814033">
    <property type="component" value="Unassembled WGS sequence"/>
</dbReference>
<accession>A0ACB8SAW2</accession>
<proteinExistence type="predicted"/>
<evidence type="ECO:0000313" key="2">
    <source>
        <dbReference type="Proteomes" id="UP000814033"/>
    </source>
</evidence>
<gene>
    <name evidence="1" type="ORF">FA95DRAFT_463288</name>
</gene>
<keyword evidence="2" id="KW-1185">Reference proteome</keyword>
<name>A0ACB8SAW2_9AGAM</name>
<reference evidence="1" key="1">
    <citation type="submission" date="2021-02" db="EMBL/GenBank/DDBJ databases">
        <authorList>
            <consortium name="DOE Joint Genome Institute"/>
            <person name="Ahrendt S."/>
            <person name="Looney B.P."/>
            <person name="Miyauchi S."/>
            <person name="Morin E."/>
            <person name="Drula E."/>
            <person name="Courty P.E."/>
            <person name="Chicoki N."/>
            <person name="Fauchery L."/>
            <person name="Kohler A."/>
            <person name="Kuo A."/>
            <person name="Labutti K."/>
            <person name="Pangilinan J."/>
            <person name="Lipzen A."/>
            <person name="Riley R."/>
            <person name="Andreopoulos W."/>
            <person name="He G."/>
            <person name="Johnson J."/>
            <person name="Barry K.W."/>
            <person name="Grigoriev I.V."/>
            <person name="Nagy L."/>
            <person name="Hibbett D."/>
            <person name="Henrissat B."/>
            <person name="Matheny P.B."/>
            <person name="Labbe J."/>
            <person name="Martin F."/>
        </authorList>
    </citation>
    <scope>NUCLEOTIDE SEQUENCE</scope>
    <source>
        <strain evidence="1">FP105234-sp</strain>
    </source>
</reference>